<comment type="caution">
    <text evidence="4">The sequence shown here is derived from an EMBL/GenBank/DDBJ whole genome shotgun (WGS) entry which is preliminary data.</text>
</comment>
<keyword evidence="1" id="KW-0863">Zinc-finger</keyword>
<feature type="domain" description="CCHC-type" evidence="3">
    <location>
        <begin position="72"/>
        <end position="87"/>
    </location>
</feature>
<evidence type="ECO:0000313" key="4">
    <source>
        <dbReference type="EMBL" id="KAG5594634.1"/>
    </source>
</evidence>
<keyword evidence="5" id="KW-1185">Reference proteome</keyword>
<dbReference type="Gene3D" id="4.10.60.10">
    <property type="entry name" value="Zinc finger, CCHC-type"/>
    <property type="match status" value="1"/>
</dbReference>
<evidence type="ECO:0000256" key="1">
    <source>
        <dbReference type="PROSITE-ProRule" id="PRU00047"/>
    </source>
</evidence>
<dbReference type="EMBL" id="JACXVP010000007">
    <property type="protein sequence ID" value="KAG5594634.1"/>
    <property type="molecule type" value="Genomic_DNA"/>
</dbReference>
<dbReference type="SUPFAM" id="SSF57756">
    <property type="entry name" value="Retrovirus zinc finger-like domains"/>
    <property type="match status" value="1"/>
</dbReference>
<dbReference type="InterPro" id="IPR001878">
    <property type="entry name" value="Znf_CCHC"/>
</dbReference>
<keyword evidence="1" id="KW-0479">Metal-binding</keyword>
<name>A0A9J5Y3T7_SOLCO</name>
<feature type="compositionally biased region" description="Basic and acidic residues" evidence="2">
    <location>
        <begin position="119"/>
        <end position="132"/>
    </location>
</feature>
<feature type="region of interest" description="Disordered" evidence="2">
    <location>
        <begin position="35"/>
        <end position="66"/>
    </location>
</feature>
<evidence type="ECO:0000259" key="3">
    <source>
        <dbReference type="PROSITE" id="PS50158"/>
    </source>
</evidence>
<dbReference type="PROSITE" id="PS50158">
    <property type="entry name" value="ZF_CCHC"/>
    <property type="match status" value="1"/>
</dbReference>
<dbReference type="AlphaFoldDB" id="A0A9J5Y3T7"/>
<dbReference type="Proteomes" id="UP000824120">
    <property type="component" value="Chromosome 7"/>
</dbReference>
<proteinExistence type="predicted"/>
<accession>A0A9J5Y3T7</accession>
<dbReference type="GO" id="GO:0003676">
    <property type="term" value="F:nucleic acid binding"/>
    <property type="evidence" value="ECO:0007669"/>
    <property type="project" value="InterPro"/>
</dbReference>
<evidence type="ECO:0000313" key="5">
    <source>
        <dbReference type="Proteomes" id="UP000824120"/>
    </source>
</evidence>
<keyword evidence="1" id="KW-0862">Zinc</keyword>
<sequence length="295" mass="33790">MVCPRCLRKELKKLLEHRKELFLMALSLMFGLPDSGKQTKHRETTNPNPTFDKPYSRKRSRGRSRRELAKIKCYKCGKFGHIAPNCKLEKLKALELDEEVHDKLYSFLYTSGSESDYDSDTKSKKEDNRSESSKPIANTKDLNIQTITSENVIELLKEVTDNDFRDKIIQLAVNNNASSSKPVENVKKDFEFEYSAPYSLSVVNARPNNRPIVIRDASFDDLKGEIENFKNEIKSLKQNQMICDHRLTQIEKANNKGKNIVEEDIPAVNTLANSVNSNPKKDMFLGMMQVVTAHK</sequence>
<dbReference type="InterPro" id="IPR036875">
    <property type="entry name" value="Znf_CCHC_sf"/>
</dbReference>
<dbReference type="Pfam" id="PF00098">
    <property type="entry name" value="zf-CCHC"/>
    <property type="match status" value="1"/>
</dbReference>
<feature type="region of interest" description="Disordered" evidence="2">
    <location>
        <begin position="112"/>
        <end position="137"/>
    </location>
</feature>
<dbReference type="SMART" id="SM00343">
    <property type="entry name" value="ZnF_C2HC"/>
    <property type="match status" value="1"/>
</dbReference>
<reference evidence="4 5" key="1">
    <citation type="submission" date="2020-09" db="EMBL/GenBank/DDBJ databases">
        <title>De no assembly of potato wild relative species, Solanum commersonii.</title>
        <authorList>
            <person name="Cho K."/>
        </authorList>
    </citation>
    <scope>NUCLEOTIDE SEQUENCE [LARGE SCALE GENOMIC DNA]</scope>
    <source>
        <strain evidence="4">LZ3.2</strain>
        <tissue evidence="4">Leaf</tissue>
    </source>
</reference>
<gene>
    <name evidence="4" type="ORF">H5410_035866</name>
</gene>
<evidence type="ECO:0000256" key="2">
    <source>
        <dbReference type="SAM" id="MobiDB-lite"/>
    </source>
</evidence>
<organism evidence="4 5">
    <name type="scientific">Solanum commersonii</name>
    <name type="common">Commerson's wild potato</name>
    <name type="synonym">Commerson's nightshade</name>
    <dbReference type="NCBI Taxonomy" id="4109"/>
    <lineage>
        <taxon>Eukaryota</taxon>
        <taxon>Viridiplantae</taxon>
        <taxon>Streptophyta</taxon>
        <taxon>Embryophyta</taxon>
        <taxon>Tracheophyta</taxon>
        <taxon>Spermatophyta</taxon>
        <taxon>Magnoliopsida</taxon>
        <taxon>eudicotyledons</taxon>
        <taxon>Gunneridae</taxon>
        <taxon>Pentapetalae</taxon>
        <taxon>asterids</taxon>
        <taxon>lamiids</taxon>
        <taxon>Solanales</taxon>
        <taxon>Solanaceae</taxon>
        <taxon>Solanoideae</taxon>
        <taxon>Solaneae</taxon>
        <taxon>Solanum</taxon>
    </lineage>
</organism>
<dbReference type="GO" id="GO:0008270">
    <property type="term" value="F:zinc ion binding"/>
    <property type="evidence" value="ECO:0007669"/>
    <property type="project" value="UniProtKB-KW"/>
</dbReference>
<protein>
    <recommendedName>
        <fullName evidence="3">CCHC-type domain-containing protein</fullName>
    </recommendedName>
</protein>